<evidence type="ECO:0000256" key="2">
    <source>
        <dbReference type="ARBA" id="ARBA00022691"/>
    </source>
</evidence>
<dbReference type="InterPro" id="IPR029063">
    <property type="entry name" value="SAM-dependent_MTases_sf"/>
</dbReference>
<dbReference type="GO" id="GO:0032259">
    <property type="term" value="P:methylation"/>
    <property type="evidence" value="ECO:0007669"/>
    <property type="project" value="UniProtKB-KW"/>
</dbReference>
<dbReference type="AlphaFoldDB" id="E4XN71"/>
<keyword evidence="1" id="KW-0489">Methyltransferase</keyword>
<dbReference type="EMBL" id="FN653081">
    <property type="protein sequence ID" value="CBY25126.1"/>
    <property type="molecule type" value="Genomic_DNA"/>
</dbReference>
<dbReference type="InParanoid" id="E4XN71"/>
<dbReference type="Gene3D" id="3.40.50.150">
    <property type="entry name" value="Vaccinia Virus protein VP39"/>
    <property type="match status" value="1"/>
</dbReference>
<keyword evidence="1" id="KW-0808">Transferase</keyword>
<dbReference type="Proteomes" id="UP000001307">
    <property type="component" value="Unassembled WGS sequence"/>
</dbReference>
<gene>
    <name evidence="3" type="ORF">GSOID_T00015625001</name>
</gene>
<dbReference type="OrthoDB" id="1723750at2759"/>
<keyword evidence="2" id="KW-0949">S-adenosyl-L-methionine</keyword>
<protein>
    <recommendedName>
        <fullName evidence="5">Calmodulin-lysine N-methyltransferase</fullName>
    </recommendedName>
</protein>
<evidence type="ECO:0008006" key="5">
    <source>
        <dbReference type="Google" id="ProtNLM"/>
    </source>
</evidence>
<dbReference type="SUPFAM" id="SSF53335">
    <property type="entry name" value="S-adenosyl-L-methionine-dependent methyltransferases"/>
    <property type="match status" value="1"/>
</dbReference>
<accession>E4XN71</accession>
<evidence type="ECO:0000313" key="3">
    <source>
        <dbReference type="EMBL" id="CBY25126.1"/>
    </source>
</evidence>
<organism evidence="3">
    <name type="scientific">Oikopleura dioica</name>
    <name type="common">Tunicate</name>
    <dbReference type="NCBI Taxonomy" id="34765"/>
    <lineage>
        <taxon>Eukaryota</taxon>
        <taxon>Metazoa</taxon>
        <taxon>Chordata</taxon>
        <taxon>Tunicata</taxon>
        <taxon>Appendicularia</taxon>
        <taxon>Copelata</taxon>
        <taxon>Oikopleuridae</taxon>
        <taxon>Oikopleura</taxon>
    </lineage>
</organism>
<dbReference type="GO" id="GO:0008168">
    <property type="term" value="F:methyltransferase activity"/>
    <property type="evidence" value="ECO:0007669"/>
    <property type="project" value="UniProtKB-KW"/>
</dbReference>
<sequence>MYKRFTRCSTLDAARDCWGIYALKKNASYVHFSDYNDSVIDNVLTETLVANGLASEATDSSRIIASSGDWERLSKGLKEEFDIILTAETIYNEDYYSRLFEAIDSTLAQSGVVYLAAKSHYFGCSGSVFAWIEFVKTKKNYTIDVIWSSSGEGELRRDIIRMIKL</sequence>
<dbReference type="Pfam" id="PF10294">
    <property type="entry name" value="Methyltransf_16"/>
    <property type="match status" value="1"/>
</dbReference>
<reference evidence="3" key="1">
    <citation type="journal article" date="2010" name="Science">
        <title>Plasticity of animal genome architecture unmasked by rapid evolution of a pelagic tunicate.</title>
        <authorList>
            <person name="Denoeud F."/>
            <person name="Henriet S."/>
            <person name="Mungpakdee S."/>
            <person name="Aury J.M."/>
            <person name="Da Silva C."/>
            <person name="Brinkmann H."/>
            <person name="Mikhaleva J."/>
            <person name="Olsen L.C."/>
            <person name="Jubin C."/>
            <person name="Canestro C."/>
            <person name="Bouquet J.M."/>
            <person name="Danks G."/>
            <person name="Poulain J."/>
            <person name="Campsteijn C."/>
            <person name="Adamski M."/>
            <person name="Cross I."/>
            <person name="Yadetie F."/>
            <person name="Muffato M."/>
            <person name="Louis A."/>
            <person name="Butcher S."/>
            <person name="Tsagkogeorga G."/>
            <person name="Konrad A."/>
            <person name="Singh S."/>
            <person name="Jensen M.F."/>
            <person name="Cong E.H."/>
            <person name="Eikeseth-Otteraa H."/>
            <person name="Noel B."/>
            <person name="Anthouard V."/>
            <person name="Porcel B.M."/>
            <person name="Kachouri-Lafond R."/>
            <person name="Nishino A."/>
            <person name="Ugolini M."/>
            <person name="Chourrout P."/>
            <person name="Nishida H."/>
            <person name="Aasland R."/>
            <person name="Huzurbazar S."/>
            <person name="Westhof E."/>
            <person name="Delsuc F."/>
            <person name="Lehrach H."/>
            <person name="Reinhardt R."/>
            <person name="Weissenbach J."/>
            <person name="Roy S.W."/>
            <person name="Artiguenave F."/>
            <person name="Postlethwait J.H."/>
            <person name="Manak J.R."/>
            <person name="Thompson E.M."/>
            <person name="Jaillon O."/>
            <person name="Du Pasquier L."/>
            <person name="Boudinot P."/>
            <person name="Liberles D.A."/>
            <person name="Volff J.N."/>
            <person name="Philippe H."/>
            <person name="Lenhard B."/>
            <person name="Roest Crollius H."/>
            <person name="Wincker P."/>
            <person name="Chourrout D."/>
        </authorList>
    </citation>
    <scope>NUCLEOTIDE SEQUENCE [LARGE SCALE GENOMIC DNA]</scope>
</reference>
<name>E4XN71_OIKDI</name>
<evidence type="ECO:0000256" key="1">
    <source>
        <dbReference type="ARBA" id="ARBA00022603"/>
    </source>
</evidence>
<dbReference type="InterPro" id="IPR019410">
    <property type="entry name" value="Methyltransf_16"/>
</dbReference>
<proteinExistence type="predicted"/>
<keyword evidence="4" id="KW-1185">Reference proteome</keyword>
<evidence type="ECO:0000313" key="4">
    <source>
        <dbReference type="Proteomes" id="UP000001307"/>
    </source>
</evidence>